<dbReference type="Gene3D" id="3.90.1310.10">
    <property type="entry name" value="Penicillin-binding protein 2a (Domain 2)"/>
    <property type="match status" value="1"/>
</dbReference>
<keyword evidence="1" id="KW-0472">Membrane</keyword>
<dbReference type="SUPFAM" id="SSF56601">
    <property type="entry name" value="beta-lactamase/transpeptidase-like"/>
    <property type="match status" value="1"/>
</dbReference>
<proteinExistence type="predicted"/>
<evidence type="ECO:0000313" key="5">
    <source>
        <dbReference type="Proteomes" id="UP001183420"/>
    </source>
</evidence>
<organism evidence="4 5">
    <name type="scientific">Streptomyces millisiae</name>
    <dbReference type="NCBI Taxonomy" id="3075542"/>
    <lineage>
        <taxon>Bacteria</taxon>
        <taxon>Bacillati</taxon>
        <taxon>Actinomycetota</taxon>
        <taxon>Actinomycetes</taxon>
        <taxon>Kitasatosporales</taxon>
        <taxon>Streptomycetaceae</taxon>
        <taxon>Streptomyces</taxon>
    </lineage>
</organism>
<name>A0ABU2LN66_9ACTN</name>
<dbReference type="InterPro" id="IPR007887">
    <property type="entry name" value="MecA_N"/>
</dbReference>
<dbReference type="Pfam" id="PF00905">
    <property type="entry name" value="Transpeptidase"/>
    <property type="match status" value="1"/>
</dbReference>
<dbReference type="EMBL" id="JAVREM010000008">
    <property type="protein sequence ID" value="MDT0318723.1"/>
    <property type="molecule type" value="Genomic_DNA"/>
</dbReference>
<dbReference type="PANTHER" id="PTHR30627">
    <property type="entry name" value="PEPTIDOGLYCAN D,D-TRANSPEPTIDASE"/>
    <property type="match status" value="1"/>
</dbReference>
<comment type="caution">
    <text evidence="4">The sequence shown here is derived from an EMBL/GenBank/DDBJ whole genome shotgun (WGS) entry which is preliminary data.</text>
</comment>
<reference evidence="5" key="1">
    <citation type="submission" date="2023-07" db="EMBL/GenBank/DDBJ databases">
        <title>30 novel species of actinomycetes from the DSMZ collection.</title>
        <authorList>
            <person name="Nouioui I."/>
        </authorList>
    </citation>
    <scope>NUCLEOTIDE SEQUENCE [LARGE SCALE GENOMIC DNA]</scope>
    <source>
        <strain evidence="5">DSM 44918</strain>
    </source>
</reference>
<keyword evidence="1" id="KW-1133">Transmembrane helix</keyword>
<accession>A0ABU2LN66</accession>
<dbReference type="InterPro" id="IPR001460">
    <property type="entry name" value="PCN-bd_Tpept"/>
</dbReference>
<keyword evidence="1" id="KW-0812">Transmembrane</keyword>
<feature type="domain" description="Penicillin-binding protein transpeptidase" evidence="2">
    <location>
        <begin position="357"/>
        <end position="632"/>
    </location>
</feature>
<dbReference type="InterPro" id="IPR036138">
    <property type="entry name" value="PBP_dimer_sf"/>
</dbReference>
<feature type="domain" description="NTF2-like N-terminal transpeptidase" evidence="3">
    <location>
        <begin position="47"/>
        <end position="165"/>
    </location>
</feature>
<feature type="transmembrane region" description="Helical" evidence="1">
    <location>
        <begin position="12"/>
        <end position="34"/>
    </location>
</feature>
<evidence type="ECO:0000313" key="4">
    <source>
        <dbReference type="EMBL" id="MDT0318723.1"/>
    </source>
</evidence>
<dbReference type="PANTHER" id="PTHR30627:SF24">
    <property type="entry name" value="PENICILLIN-BINDING PROTEIN 4B"/>
    <property type="match status" value="1"/>
</dbReference>
<sequence length="635" mass="64688">MGRNGRWRGGARVGGVLALVVAVFAAAVVVTLALRRDDGDGGGGDAAAEGARRFLDAWAADDLAAAAGLTDDPEAARSLLESVRENTRPERMEFALTGEPEPSEAAAEGDAEALVVPFTATFTLPGLGAWSYESTAPMRPGDGDGADWLVAWESALVHPELAEGQTLVLTTEEAERAPILAADGSPLAGPSAVWDIAVRPADLTEPAAAWAALEALDVGIDTDALADRVAAAEPEQAVAVVTLRDEVFQQHADALRAVPGLESVEGTRQLAHSARAVVGALDPETGAGVSGLQQRYDEQLSGAGSAAVVVADRASGAAVETLHAWEGGADGSPVETTIDPATQAAAEAALEDAGRAGAIVAIRPSTGHVLAAADWPLDGFDRSLRGQLAPGSTFKVVTAAALLEGGATPDDVLGCPRTVTVDGQSFENQDEFELGPDTTLREAFAASCNTALIDHRDRFAPDTLSRTAEAFGIGGEWSVGAATFDGSVPVAESDNELAASLIGQARVQTSPLVMASVAATVAQGAFHQPVLVPAAVDEPHQASAELAPETFQALRSMMRETVTAGSAAALAGVPGEPHGKTGTAEFADEDGELSTNAWIIGFLGERDLAFAVVLEDGGSGGSDAGPVAADFLSAL</sequence>
<dbReference type="Pfam" id="PF05223">
    <property type="entry name" value="MecA_N"/>
    <property type="match status" value="1"/>
</dbReference>
<gene>
    <name evidence="4" type="ORF">RNC47_10280</name>
</gene>
<keyword evidence="5" id="KW-1185">Reference proteome</keyword>
<dbReference type="RefSeq" id="WP_311597577.1">
    <property type="nucleotide sequence ID" value="NZ_JAVREM010000008.1"/>
</dbReference>
<dbReference type="InterPro" id="IPR050515">
    <property type="entry name" value="Beta-lactam/transpept"/>
</dbReference>
<evidence type="ECO:0000259" key="2">
    <source>
        <dbReference type="Pfam" id="PF00905"/>
    </source>
</evidence>
<dbReference type="Proteomes" id="UP001183420">
    <property type="component" value="Unassembled WGS sequence"/>
</dbReference>
<evidence type="ECO:0000256" key="1">
    <source>
        <dbReference type="SAM" id="Phobius"/>
    </source>
</evidence>
<protein>
    <submittedName>
        <fullName evidence="4">Penicillin-binding transpeptidase domain-containing protein</fullName>
    </submittedName>
</protein>
<dbReference type="InterPro" id="IPR012338">
    <property type="entry name" value="Beta-lactam/transpept-like"/>
</dbReference>
<dbReference type="Gene3D" id="3.40.710.10">
    <property type="entry name" value="DD-peptidase/beta-lactamase superfamily"/>
    <property type="match status" value="1"/>
</dbReference>
<evidence type="ECO:0000259" key="3">
    <source>
        <dbReference type="Pfam" id="PF05223"/>
    </source>
</evidence>
<dbReference type="SUPFAM" id="SSF56519">
    <property type="entry name" value="Penicillin binding protein dimerisation domain"/>
    <property type="match status" value="1"/>
</dbReference>